<accession>A0AAW2Z004</accession>
<evidence type="ECO:0000256" key="1">
    <source>
        <dbReference type="ARBA" id="ARBA00023125"/>
    </source>
</evidence>
<evidence type="ECO:0000256" key="3">
    <source>
        <dbReference type="ARBA" id="ARBA00023242"/>
    </source>
</evidence>
<dbReference type="InterPro" id="IPR008422">
    <property type="entry name" value="KN_HD"/>
</dbReference>
<reference evidence="6 7" key="1">
    <citation type="submission" date="2024-03" db="EMBL/GenBank/DDBJ databases">
        <title>The Acrasis kona genome and developmental transcriptomes reveal deep origins of eukaryotic multicellular pathways.</title>
        <authorList>
            <person name="Sheikh S."/>
            <person name="Fu C.-J."/>
            <person name="Brown M.W."/>
            <person name="Baldauf S.L."/>
        </authorList>
    </citation>
    <scope>NUCLEOTIDE SEQUENCE [LARGE SCALE GENOMIC DNA]</scope>
    <source>
        <strain evidence="6 7">ATCC MYA-3509</strain>
    </source>
</reference>
<dbReference type="EMBL" id="JAOPGA020000844">
    <property type="protein sequence ID" value="KAL0482378.1"/>
    <property type="molecule type" value="Genomic_DNA"/>
</dbReference>
<keyword evidence="3 4" id="KW-0539">Nucleus</keyword>
<dbReference type="Pfam" id="PF05920">
    <property type="entry name" value="Homeobox_KN"/>
    <property type="match status" value="1"/>
</dbReference>
<evidence type="ECO:0000313" key="7">
    <source>
        <dbReference type="Proteomes" id="UP001431209"/>
    </source>
</evidence>
<dbReference type="SUPFAM" id="SSF46689">
    <property type="entry name" value="Homeodomain-like"/>
    <property type="match status" value="1"/>
</dbReference>
<keyword evidence="7" id="KW-1185">Reference proteome</keyword>
<comment type="subcellular location">
    <subcellularLocation>
        <location evidence="4">Nucleus</location>
    </subcellularLocation>
</comment>
<sequence>MYHLPTLDESEFSKGFYIDEYTPDLSYKVGATTQNNVEPYGQHAYHHNYNRYQDIMSMQAFNPVSVHDTFLQSSYTSSNLNFNLGTIPDFGKSFNPKQNVTQETFVPRSNSAKVTKPRKIRREPRRLPKEASQILMSWFHQHLHNPYPSKEEKASLMDATGLSKLQIKNWFVNHRIRQKHILDD</sequence>
<keyword evidence="1 4" id="KW-0238">DNA-binding</keyword>
<dbReference type="Gene3D" id="1.10.10.60">
    <property type="entry name" value="Homeodomain-like"/>
    <property type="match status" value="1"/>
</dbReference>
<keyword evidence="2 4" id="KW-0371">Homeobox</keyword>
<dbReference type="PROSITE" id="PS50071">
    <property type="entry name" value="HOMEOBOX_2"/>
    <property type="match status" value="1"/>
</dbReference>
<evidence type="ECO:0000256" key="4">
    <source>
        <dbReference type="PROSITE-ProRule" id="PRU00108"/>
    </source>
</evidence>
<evidence type="ECO:0000256" key="2">
    <source>
        <dbReference type="ARBA" id="ARBA00023155"/>
    </source>
</evidence>
<comment type="caution">
    <text evidence="6">The sequence shown here is derived from an EMBL/GenBank/DDBJ whole genome shotgun (WGS) entry which is preliminary data.</text>
</comment>
<feature type="domain" description="Homeobox" evidence="5">
    <location>
        <begin position="118"/>
        <end position="181"/>
    </location>
</feature>
<dbReference type="AlphaFoldDB" id="A0AAW2Z004"/>
<dbReference type="SMART" id="SM00389">
    <property type="entry name" value="HOX"/>
    <property type="match status" value="1"/>
</dbReference>
<gene>
    <name evidence="6" type="ORF">AKO1_013010</name>
</gene>
<proteinExistence type="predicted"/>
<evidence type="ECO:0000259" key="5">
    <source>
        <dbReference type="PROSITE" id="PS50071"/>
    </source>
</evidence>
<dbReference type="GO" id="GO:0003677">
    <property type="term" value="F:DNA binding"/>
    <property type="evidence" value="ECO:0007669"/>
    <property type="project" value="UniProtKB-UniRule"/>
</dbReference>
<evidence type="ECO:0000313" key="6">
    <source>
        <dbReference type="EMBL" id="KAL0482378.1"/>
    </source>
</evidence>
<feature type="DNA-binding region" description="Homeobox" evidence="4">
    <location>
        <begin position="120"/>
        <end position="182"/>
    </location>
</feature>
<organism evidence="6 7">
    <name type="scientific">Acrasis kona</name>
    <dbReference type="NCBI Taxonomy" id="1008807"/>
    <lineage>
        <taxon>Eukaryota</taxon>
        <taxon>Discoba</taxon>
        <taxon>Heterolobosea</taxon>
        <taxon>Tetramitia</taxon>
        <taxon>Eutetramitia</taxon>
        <taxon>Acrasidae</taxon>
        <taxon>Acrasis</taxon>
    </lineage>
</organism>
<dbReference type="InterPro" id="IPR009057">
    <property type="entry name" value="Homeodomain-like_sf"/>
</dbReference>
<dbReference type="InterPro" id="IPR001356">
    <property type="entry name" value="HD"/>
</dbReference>
<dbReference type="PANTHER" id="PTHR11850">
    <property type="entry name" value="HOMEOBOX PROTEIN TRANSCRIPTION FACTORS"/>
    <property type="match status" value="1"/>
</dbReference>
<name>A0AAW2Z004_9EUKA</name>
<dbReference type="Proteomes" id="UP001431209">
    <property type="component" value="Unassembled WGS sequence"/>
</dbReference>
<dbReference type="GO" id="GO:0005634">
    <property type="term" value="C:nucleus"/>
    <property type="evidence" value="ECO:0007669"/>
    <property type="project" value="UniProtKB-SubCell"/>
</dbReference>
<dbReference type="InterPro" id="IPR050224">
    <property type="entry name" value="TALE_homeobox"/>
</dbReference>
<protein>
    <recommendedName>
        <fullName evidence="5">Homeobox domain-containing protein</fullName>
    </recommendedName>
</protein>
<dbReference type="CDD" id="cd00086">
    <property type="entry name" value="homeodomain"/>
    <property type="match status" value="1"/>
</dbReference>
<dbReference type="GO" id="GO:0006355">
    <property type="term" value="P:regulation of DNA-templated transcription"/>
    <property type="evidence" value="ECO:0007669"/>
    <property type="project" value="InterPro"/>
</dbReference>